<dbReference type="AlphaFoldDB" id="A0A9X7AWW0"/>
<dbReference type="RefSeq" id="WP_176545688.1">
    <property type="nucleotide sequence ID" value="NZ_NVCU01000249.1"/>
</dbReference>
<reference evidence="3 4" key="1">
    <citation type="submission" date="2017-09" db="EMBL/GenBank/DDBJ databases">
        <title>Large-scale bioinformatics analysis of Bacillus genomes uncovers conserved roles of natural products in bacterial physiology.</title>
        <authorList>
            <consortium name="Agbiome Team Llc"/>
            <person name="Bleich R.M."/>
            <person name="Grubbs K.J."/>
            <person name="Santa Maria K.C."/>
            <person name="Allen S.E."/>
            <person name="Farag S."/>
            <person name="Shank E.A."/>
            <person name="Bowers A."/>
        </authorList>
    </citation>
    <scope>NUCLEOTIDE SEQUENCE [LARGE SCALE GENOMIC DNA]</scope>
    <source>
        <strain evidence="3 4">AFS064137</strain>
    </source>
</reference>
<dbReference type="Proteomes" id="UP000225910">
    <property type="component" value="Unassembled WGS sequence"/>
</dbReference>
<evidence type="ECO:0000313" key="3">
    <source>
        <dbReference type="EMBL" id="PFT85487.1"/>
    </source>
</evidence>
<evidence type="ECO:0000313" key="4">
    <source>
        <dbReference type="Proteomes" id="UP000225910"/>
    </source>
</evidence>
<dbReference type="InterPro" id="IPR003680">
    <property type="entry name" value="Flavodoxin_fold"/>
</dbReference>
<evidence type="ECO:0000259" key="2">
    <source>
        <dbReference type="Pfam" id="PF02525"/>
    </source>
</evidence>
<dbReference type="EMBL" id="NVCU01000249">
    <property type="protein sequence ID" value="PFT85487.1"/>
    <property type="molecule type" value="Genomic_DNA"/>
</dbReference>
<name>A0A9X7AWW0_BACTU</name>
<dbReference type="GO" id="GO:0010181">
    <property type="term" value="F:FMN binding"/>
    <property type="evidence" value="ECO:0007669"/>
    <property type="project" value="TreeGrafter"/>
</dbReference>
<keyword evidence="1" id="KW-0560">Oxidoreductase</keyword>
<comment type="caution">
    <text evidence="3">The sequence shown here is derived from an EMBL/GenBank/DDBJ whole genome shotgun (WGS) entry which is preliminary data.</text>
</comment>
<feature type="domain" description="Flavodoxin-like fold" evidence="2">
    <location>
        <begin position="1"/>
        <end position="63"/>
    </location>
</feature>
<dbReference type="SUPFAM" id="SSF52218">
    <property type="entry name" value="Flavoproteins"/>
    <property type="match status" value="1"/>
</dbReference>
<dbReference type="GO" id="GO:0009055">
    <property type="term" value="F:electron transfer activity"/>
    <property type="evidence" value="ECO:0007669"/>
    <property type="project" value="TreeGrafter"/>
</dbReference>
<accession>A0A9X7AWW0</accession>
<protein>
    <submittedName>
        <fullName evidence="3">General stress protein</fullName>
    </submittedName>
</protein>
<dbReference type="PANTHER" id="PTHR47307:SF1">
    <property type="entry name" value="GLUTATHIONE-REGULATED POTASSIUM-EFFLUX SYSTEM ANCILLARY PROTEIN KEFG"/>
    <property type="match status" value="1"/>
</dbReference>
<dbReference type="InterPro" id="IPR029039">
    <property type="entry name" value="Flavoprotein-like_sf"/>
</dbReference>
<dbReference type="Gene3D" id="3.40.50.360">
    <property type="match status" value="1"/>
</dbReference>
<gene>
    <name evidence="3" type="ORF">COK81_23460</name>
</gene>
<feature type="non-terminal residue" evidence="3">
    <location>
        <position position="63"/>
    </location>
</feature>
<dbReference type="PANTHER" id="PTHR47307">
    <property type="entry name" value="GLUTATHIONE-REGULATED POTASSIUM-EFFLUX SYSTEM ANCILLARY PROTEIN KEFG"/>
    <property type="match status" value="1"/>
</dbReference>
<evidence type="ECO:0000256" key="1">
    <source>
        <dbReference type="ARBA" id="ARBA00023002"/>
    </source>
</evidence>
<proteinExistence type="predicted"/>
<dbReference type="GO" id="GO:0003955">
    <property type="term" value="F:NAD(P)H dehydrogenase (quinone) activity"/>
    <property type="evidence" value="ECO:0007669"/>
    <property type="project" value="TreeGrafter"/>
</dbReference>
<dbReference type="Pfam" id="PF02525">
    <property type="entry name" value="Flavodoxin_2"/>
    <property type="match status" value="1"/>
</dbReference>
<sequence>MKILVVVAHPNLTESHANRMLMKEVEKHADIDVHVLSSAYVQGQLNVKKEQEMLEAYDRIVLQ</sequence>
<dbReference type="InterPro" id="IPR046980">
    <property type="entry name" value="KefG/KefF"/>
</dbReference>
<organism evidence="3 4">
    <name type="scientific">Bacillus thuringiensis</name>
    <dbReference type="NCBI Taxonomy" id="1428"/>
    <lineage>
        <taxon>Bacteria</taxon>
        <taxon>Bacillati</taxon>
        <taxon>Bacillota</taxon>
        <taxon>Bacilli</taxon>
        <taxon>Bacillales</taxon>
        <taxon>Bacillaceae</taxon>
        <taxon>Bacillus</taxon>
        <taxon>Bacillus cereus group</taxon>
    </lineage>
</organism>